<organism evidence="3 4">
    <name type="scientific">Wolfiporia cocos (strain MD-104)</name>
    <name type="common">Brown rot fungus</name>
    <dbReference type="NCBI Taxonomy" id="742152"/>
    <lineage>
        <taxon>Eukaryota</taxon>
        <taxon>Fungi</taxon>
        <taxon>Dikarya</taxon>
        <taxon>Basidiomycota</taxon>
        <taxon>Agaricomycotina</taxon>
        <taxon>Agaricomycetes</taxon>
        <taxon>Polyporales</taxon>
        <taxon>Phaeolaceae</taxon>
        <taxon>Wolfiporia</taxon>
    </lineage>
</organism>
<dbReference type="AlphaFoldDB" id="A0A2H3JH01"/>
<evidence type="ECO:0000313" key="3">
    <source>
        <dbReference type="EMBL" id="PCH41446.1"/>
    </source>
</evidence>
<keyword evidence="2" id="KW-0812">Transmembrane</keyword>
<dbReference type="Proteomes" id="UP000218811">
    <property type="component" value="Unassembled WGS sequence"/>
</dbReference>
<evidence type="ECO:0000256" key="2">
    <source>
        <dbReference type="SAM" id="Phobius"/>
    </source>
</evidence>
<keyword evidence="2" id="KW-1133">Transmembrane helix</keyword>
<evidence type="ECO:0000313" key="4">
    <source>
        <dbReference type="Proteomes" id="UP000218811"/>
    </source>
</evidence>
<keyword evidence="2" id="KW-0472">Membrane</keyword>
<accession>A0A2H3JH01</accession>
<proteinExistence type="predicted"/>
<dbReference type="EMBL" id="KB468113">
    <property type="protein sequence ID" value="PCH41446.1"/>
    <property type="molecule type" value="Genomic_DNA"/>
</dbReference>
<sequence>MHMRQDPCAPFPHDQVDAAGAQITFAHSQISARPKTEQRVCRDAPPPRLIFSRPRHTAPPGGYLVQLHAVYQACRVHFDHLRQQAAAPASHARTRPLTGPACLPRSRWASAPRPQMSTALLALHARFSPAIAIAAVWLATRGVACVGIAYYYHPLSRTLDLAATYEVAPDAAARSKPAPARSTSRRAGADEHPVFRFTRRDAAQADYLRWLARSNF</sequence>
<reference evidence="3 4" key="1">
    <citation type="journal article" date="2012" name="Science">
        <title>The Paleozoic origin of enzymatic lignin decomposition reconstructed from 31 fungal genomes.</title>
        <authorList>
            <person name="Floudas D."/>
            <person name="Binder M."/>
            <person name="Riley R."/>
            <person name="Barry K."/>
            <person name="Blanchette R.A."/>
            <person name="Henrissat B."/>
            <person name="Martinez A.T."/>
            <person name="Otillar R."/>
            <person name="Spatafora J.W."/>
            <person name="Yadav J.S."/>
            <person name="Aerts A."/>
            <person name="Benoit I."/>
            <person name="Boyd A."/>
            <person name="Carlson A."/>
            <person name="Copeland A."/>
            <person name="Coutinho P.M."/>
            <person name="de Vries R.P."/>
            <person name="Ferreira P."/>
            <person name="Findley K."/>
            <person name="Foster B."/>
            <person name="Gaskell J."/>
            <person name="Glotzer D."/>
            <person name="Gorecki P."/>
            <person name="Heitman J."/>
            <person name="Hesse C."/>
            <person name="Hori C."/>
            <person name="Igarashi K."/>
            <person name="Jurgens J.A."/>
            <person name="Kallen N."/>
            <person name="Kersten P."/>
            <person name="Kohler A."/>
            <person name="Kuees U."/>
            <person name="Kumar T.K.A."/>
            <person name="Kuo A."/>
            <person name="LaButti K."/>
            <person name="Larrondo L.F."/>
            <person name="Lindquist E."/>
            <person name="Ling A."/>
            <person name="Lombard V."/>
            <person name="Lucas S."/>
            <person name="Lundell T."/>
            <person name="Martin R."/>
            <person name="McLaughlin D.J."/>
            <person name="Morgenstern I."/>
            <person name="Morin E."/>
            <person name="Murat C."/>
            <person name="Nagy L.G."/>
            <person name="Nolan M."/>
            <person name="Ohm R.A."/>
            <person name="Patyshakuliyeva A."/>
            <person name="Rokas A."/>
            <person name="Ruiz-Duenas F.J."/>
            <person name="Sabat G."/>
            <person name="Salamov A."/>
            <person name="Samejima M."/>
            <person name="Schmutz J."/>
            <person name="Slot J.C."/>
            <person name="St John F."/>
            <person name="Stenlid J."/>
            <person name="Sun H."/>
            <person name="Sun S."/>
            <person name="Syed K."/>
            <person name="Tsang A."/>
            <person name="Wiebenga A."/>
            <person name="Young D."/>
            <person name="Pisabarro A."/>
            <person name="Eastwood D.C."/>
            <person name="Martin F."/>
            <person name="Cullen D."/>
            <person name="Grigoriev I.V."/>
            <person name="Hibbett D.S."/>
        </authorList>
    </citation>
    <scope>NUCLEOTIDE SEQUENCE [LARGE SCALE GENOMIC DNA]</scope>
    <source>
        <strain evidence="3 4">MD-104</strain>
    </source>
</reference>
<feature type="transmembrane region" description="Helical" evidence="2">
    <location>
        <begin position="130"/>
        <end position="152"/>
    </location>
</feature>
<keyword evidence="4" id="KW-1185">Reference proteome</keyword>
<gene>
    <name evidence="3" type="ORF">WOLCODRAFT_151490</name>
</gene>
<name>A0A2H3JH01_WOLCO</name>
<protein>
    <submittedName>
        <fullName evidence="3">Uncharacterized protein</fullName>
    </submittedName>
</protein>
<evidence type="ECO:0000256" key="1">
    <source>
        <dbReference type="SAM" id="MobiDB-lite"/>
    </source>
</evidence>
<feature type="region of interest" description="Disordered" evidence="1">
    <location>
        <begin position="28"/>
        <end position="53"/>
    </location>
</feature>